<dbReference type="GeneID" id="37008059"/>
<proteinExistence type="predicted"/>
<dbReference type="EMBL" id="PKFO01000010">
    <property type="protein sequence ID" value="PVH23003.1"/>
    <property type="molecule type" value="Genomic_DNA"/>
</dbReference>
<dbReference type="AlphaFoldDB" id="A0A2V1B026"/>
<feature type="compositionally biased region" description="Basic and acidic residues" evidence="1">
    <location>
        <begin position="83"/>
        <end position="93"/>
    </location>
</feature>
<organism evidence="2 3">
    <name type="scientific">Candidozyma haemuli</name>
    <dbReference type="NCBI Taxonomy" id="45357"/>
    <lineage>
        <taxon>Eukaryota</taxon>
        <taxon>Fungi</taxon>
        <taxon>Dikarya</taxon>
        <taxon>Ascomycota</taxon>
        <taxon>Saccharomycotina</taxon>
        <taxon>Pichiomycetes</taxon>
        <taxon>Metschnikowiaceae</taxon>
        <taxon>Candidozyma</taxon>
    </lineage>
</organism>
<comment type="caution">
    <text evidence="2">The sequence shown here is derived from an EMBL/GenBank/DDBJ whole genome shotgun (WGS) entry which is preliminary data.</text>
</comment>
<evidence type="ECO:0000313" key="3">
    <source>
        <dbReference type="Proteomes" id="UP000244309"/>
    </source>
</evidence>
<dbReference type="RefSeq" id="XP_025343943.1">
    <property type="nucleotide sequence ID" value="XM_025486393.1"/>
</dbReference>
<dbReference type="Proteomes" id="UP000244309">
    <property type="component" value="Unassembled WGS sequence"/>
</dbReference>
<sequence length="224" mass="25495">MSSSRMPLSPRKESLLNSRTPSPEKSNSNSPTVKTNPFMASSVRLPKIGVDLAPKKQPSALGFTIYEDTPEDVMKYQTSSPDHTNENTDDKENILQPKKMPSKQSSYQNRRPLGNLNVDDFPGYISAAGSIRKGPVRLRELYHSRTFNNESKTLHKYNRLPSYITPPRNSLHKILYCGGTEEDDIERRLNLKSRELARRRRSMSVGFNKGKTHLITKNQFKIST</sequence>
<name>A0A2V1B026_9ASCO</name>
<evidence type="ECO:0000313" key="2">
    <source>
        <dbReference type="EMBL" id="PVH23003.1"/>
    </source>
</evidence>
<feature type="region of interest" description="Disordered" evidence="1">
    <location>
        <begin position="1"/>
        <end position="39"/>
    </location>
</feature>
<evidence type="ECO:0000256" key="1">
    <source>
        <dbReference type="SAM" id="MobiDB-lite"/>
    </source>
</evidence>
<reference evidence="2 3" key="1">
    <citation type="submission" date="2017-12" db="EMBL/GenBank/DDBJ databases">
        <title>Genome Sequence of a Multidrug-Resistant Candida haemulonii Isolate from a Patient with Chronic Leg Ulcers in Israel.</title>
        <authorList>
            <person name="Chow N.A."/>
            <person name="Gade L."/>
            <person name="Batra D."/>
            <person name="Rowe L.A."/>
            <person name="Ben-Ami R."/>
            <person name="Loparev V.N."/>
            <person name="Litvintseva A.P."/>
        </authorList>
    </citation>
    <scope>NUCLEOTIDE SEQUENCE [LARGE SCALE GENOMIC DNA]</scope>
    <source>
        <strain evidence="2 3">B11899</strain>
    </source>
</reference>
<dbReference type="OrthoDB" id="4022168at2759"/>
<accession>A0A2V1B026</accession>
<feature type="compositionally biased region" description="Polar residues" evidence="1">
    <location>
        <begin position="15"/>
        <end position="39"/>
    </location>
</feature>
<feature type="region of interest" description="Disordered" evidence="1">
    <location>
        <begin position="75"/>
        <end position="111"/>
    </location>
</feature>
<protein>
    <submittedName>
        <fullName evidence="2">Uncharacterized protein</fullName>
    </submittedName>
</protein>
<gene>
    <name evidence="2" type="ORF">CXQ85_002728</name>
</gene>
<keyword evidence="3" id="KW-1185">Reference proteome</keyword>
<dbReference type="VEuPathDB" id="FungiDB:CXQ85_002728"/>